<reference evidence="2" key="1">
    <citation type="journal article" date="2022" name="Phytopathology">
        <title>Complete circularized genome resources of seven strains of Xylella fastidiosa subsp. fastidiosa using hybrid assembly reveals unknown plasmids.</title>
        <authorList>
            <person name="Velasco-Amo M.D.P."/>
            <person name="Arias-Giraldo L.F.F."/>
            <person name="Ecija M.R."/>
            <person name="De La Fuente L."/>
            <person name="Marco-Noales E."/>
            <person name="Moralejo E."/>
            <person name="Navas-Cort J.A."/>
            <person name="Landa B.B."/>
        </authorList>
    </citation>
    <scope>NUCLEOTIDE SEQUENCE</scope>
    <source>
        <strain evidence="2">CFBP8073</strain>
    </source>
</reference>
<dbReference type="Proteomes" id="UP001211513">
    <property type="component" value="Chromosome"/>
</dbReference>
<dbReference type="EMBL" id="CP109886">
    <property type="protein sequence ID" value="WCF27246.1"/>
    <property type="molecule type" value="Genomic_DNA"/>
</dbReference>
<feature type="region of interest" description="Disordered" evidence="1">
    <location>
        <begin position="1"/>
        <end position="26"/>
    </location>
</feature>
<feature type="compositionally biased region" description="Polar residues" evidence="1">
    <location>
        <begin position="1"/>
        <end position="20"/>
    </location>
</feature>
<evidence type="ECO:0000313" key="2">
    <source>
        <dbReference type="EMBL" id="WCF27246.1"/>
    </source>
</evidence>
<dbReference type="AlphaFoldDB" id="A0AAJ5QZN9"/>
<dbReference type="RefSeq" id="WP_058565184.1">
    <property type="nucleotide sequence ID" value="NZ_CP109886.1"/>
</dbReference>
<proteinExistence type="predicted"/>
<name>A0AAJ5QZN9_XYLFS</name>
<sequence>MSTLTNTNEKTQPSQATSAPTEAPPLDLGGLEDAKILALLEGFRIKEAKGLEGTLEILSFKDKRFSPLMRSWFKGRQDSEIGFSFGGGQECIRVRPTHPLYWHVCTVYTVNGLIAQITELRLEAKASAEAAKKGSEDAGKEVTA</sequence>
<evidence type="ECO:0000313" key="3">
    <source>
        <dbReference type="Proteomes" id="UP001211513"/>
    </source>
</evidence>
<gene>
    <name evidence="2" type="ORF">OK117_06115</name>
</gene>
<protein>
    <submittedName>
        <fullName evidence="2">Uncharacterized protein</fullName>
    </submittedName>
</protein>
<evidence type="ECO:0000256" key="1">
    <source>
        <dbReference type="SAM" id="MobiDB-lite"/>
    </source>
</evidence>
<organism evidence="2 3">
    <name type="scientific">Xylella fastidiosa subsp. fastidiosa</name>
    <dbReference type="NCBI Taxonomy" id="644356"/>
    <lineage>
        <taxon>Bacteria</taxon>
        <taxon>Pseudomonadati</taxon>
        <taxon>Pseudomonadota</taxon>
        <taxon>Gammaproteobacteria</taxon>
        <taxon>Lysobacterales</taxon>
        <taxon>Lysobacteraceae</taxon>
        <taxon>Xylella</taxon>
    </lineage>
</organism>
<reference evidence="2" key="2">
    <citation type="submission" date="2022-10" db="EMBL/GenBank/DDBJ databases">
        <authorList>
            <person name="Landa B."/>
            <person name="Arias-Giraldo L.F."/>
            <person name="Roman-Ecija M."/>
            <person name="Velasco-Amo M.P."/>
            <person name="De La Fuente L."/>
            <person name="Marco-Noales E."/>
            <person name="Moralejo E."/>
        </authorList>
    </citation>
    <scope>NUCLEOTIDE SEQUENCE</scope>
    <source>
        <strain evidence="2">CFBP8073</strain>
    </source>
</reference>
<accession>A0AAJ5QZN9</accession>